<dbReference type="SUPFAM" id="SSF53474">
    <property type="entry name" value="alpha/beta-Hydrolases"/>
    <property type="match status" value="1"/>
</dbReference>
<feature type="chain" id="PRO_5047337731" evidence="1">
    <location>
        <begin position="26"/>
        <end position="317"/>
    </location>
</feature>
<keyword evidence="3" id="KW-1185">Reference proteome</keyword>
<dbReference type="Pfam" id="PF06028">
    <property type="entry name" value="DUF915"/>
    <property type="match status" value="1"/>
</dbReference>
<sequence length="317" mass="35239">MKKLLTAITILLLLFASISIQTTDAKSETTPTLLLHGFMGSKSTFLHTAEVFQENKRGNFERVYSVSPKGKIKVEKVNKPSKGKSPIIIVEFENNTASLADQTKWLASVIKSVKSTYKVKHVNIVGHSMGGVTAINYILTNKLKGQDIKKLVTVDSPILGANTEFFNQIQTGLAQMVAYGVIEPNIYEDLQKAIETPAYHDLTSKLLESLANNKKYKGKFPKHIKALSISVKQSEVVSTSSAYGLKLYTNSKTKKNVTYKEMEYSGESIMDLLKDPLNALKFAKGLKDLEEITSFTRHSGVLTLTETDEELMSFLFK</sequence>
<accession>A0ABU5J1A9</accession>
<evidence type="ECO:0000313" key="3">
    <source>
        <dbReference type="Proteomes" id="UP001290455"/>
    </source>
</evidence>
<protein>
    <submittedName>
        <fullName evidence="2">Alpha/beta hydrolase</fullName>
    </submittedName>
</protein>
<dbReference type="EMBL" id="JAXOFX010000011">
    <property type="protein sequence ID" value="MDZ5473162.1"/>
    <property type="molecule type" value="Genomic_DNA"/>
</dbReference>
<dbReference type="GO" id="GO:0016787">
    <property type="term" value="F:hydrolase activity"/>
    <property type="evidence" value="ECO:0007669"/>
    <property type="project" value="UniProtKB-KW"/>
</dbReference>
<name>A0ABU5J1A9_9BACI</name>
<keyword evidence="2" id="KW-0378">Hydrolase</keyword>
<keyword evidence="1" id="KW-0732">Signal</keyword>
<reference evidence="2 3" key="1">
    <citation type="submission" date="2023-11" db="EMBL/GenBank/DDBJ databases">
        <title>Bacillus jintuensis, isolated from a mudflat on the Beibu Gulf coast.</title>
        <authorList>
            <person name="Li M."/>
        </authorList>
    </citation>
    <scope>NUCLEOTIDE SEQUENCE [LARGE SCALE GENOMIC DNA]</scope>
    <source>
        <strain evidence="2 3">31A1R</strain>
    </source>
</reference>
<organism evidence="2 3">
    <name type="scientific">Robertmurraya mangrovi</name>
    <dbReference type="NCBI Taxonomy" id="3098077"/>
    <lineage>
        <taxon>Bacteria</taxon>
        <taxon>Bacillati</taxon>
        <taxon>Bacillota</taxon>
        <taxon>Bacilli</taxon>
        <taxon>Bacillales</taxon>
        <taxon>Bacillaceae</taxon>
        <taxon>Robertmurraya</taxon>
    </lineage>
</organism>
<comment type="caution">
    <text evidence="2">The sequence shown here is derived from an EMBL/GenBank/DDBJ whole genome shotgun (WGS) entry which is preliminary data.</text>
</comment>
<evidence type="ECO:0000256" key="1">
    <source>
        <dbReference type="SAM" id="SignalP"/>
    </source>
</evidence>
<dbReference type="InterPro" id="IPR029058">
    <property type="entry name" value="AB_hydrolase_fold"/>
</dbReference>
<evidence type="ECO:0000313" key="2">
    <source>
        <dbReference type="EMBL" id="MDZ5473162.1"/>
    </source>
</evidence>
<dbReference type="RefSeq" id="WP_322447464.1">
    <property type="nucleotide sequence ID" value="NZ_JAXOFX010000011.1"/>
</dbReference>
<feature type="signal peptide" evidence="1">
    <location>
        <begin position="1"/>
        <end position="25"/>
    </location>
</feature>
<gene>
    <name evidence="2" type="ORF">SM124_15700</name>
</gene>
<proteinExistence type="predicted"/>
<dbReference type="Proteomes" id="UP001290455">
    <property type="component" value="Unassembled WGS sequence"/>
</dbReference>
<dbReference type="InterPro" id="IPR010315">
    <property type="entry name" value="DUF915_hydro-like"/>
</dbReference>
<dbReference type="Gene3D" id="3.40.50.1820">
    <property type="entry name" value="alpha/beta hydrolase"/>
    <property type="match status" value="1"/>
</dbReference>